<feature type="transmembrane region" description="Helical" evidence="3">
    <location>
        <begin position="79"/>
        <end position="99"/>
    </location>
</feature>
<keyword evidence="3" id="KW-1133">Transmembrane helix</keyword>
<accession>A0AA88S0S1</accession>
<evidence type="ECO:0000256" key="2">
    <source>
        <dbReference type="ARBA" id="ARBA00022748"/>
    </source>
</evidence>
<dbReference type="GO" id="GO:0016020">
    <property type="term" value="C:membrane"/>
    <property type="evidence" value="ECO:0007669"/>
    <property type="project" value="InterPro"/>
</dbReference>
<sequence length="141" mass="15849">MCWILYKKRKPVYTALALIFCLLFTPDRSATRRGDRAKRVVRNGKKDLNTLPLCWTVGTNTVVLATALIRLVILPLLHSWTSFLNVVTLLCCISGTSSIRSRLLAPVIYNEFFLAVLPSNDQHIYDSLLIDEATGISPENL</sequence>
<dbReference type="PANTHER" id="PTHR43653:SF1">
    <property type="entry name" value="CYTOCHROME C-TYPE BIOGENESIS PROTEIN CCMF"/>
    <property type="match status" value="1"/>
</dbReference>
<reference evidence="4" key="1">
    <citation type="submission" date="2022-12" db="EMBL/GenBank/DDBJ databases">
        <title>Draft genome assemblies for two species of Escallonia (Escalloniales).</title>
        <authorList>
            <person name="Chanderbali A."/>
            <person name="Dervinis C."/>
            <person name="Anghel I."/>
            <person name="Soltis D."/>
            <person name="Soltis P."/>
            <person name="Zapata F."/>
        </authorList>
    </citation>
    <scope>NUCLEOTIDE SEQUENCE</scope>
    <source>
        <strain evidence="4">UCBG92.1500</strain>
        <tissue evidence="4">Leaf</tissue>
    </source>
</reference>
<comment type="similarity">
    <text evidence="1">Belongs to the CcmF/CycK/Ccl1/NrfE/CcsA family.</text>
</comment>
<keyword evidence="3" id="KW-0812">Transmembrane</keyword>
<dbReference type="AlphaFoldDB" id="A0AA88S0S1"/>
<dbReference type="PANTHER" id="PTHR43653">
    <property type="entry name" value="CYTOCHROME C ASSEMBLY PROTEIN-RELATED"/>
    <property type="match status" value="1"/>
</dbReference>
<dbReference type="GO" id="GO:0015232">
    <property type="term" value="F:heme transmembrane transporter activity"/>
    <property type="evidence" value="ECO:0007669"/>
    <property type="project" value="InterPro"/>
</dbReference>
<keyword evidence="5" id="KW-1185">Reference proteome</keyword>
<dbReference type="InterPro" id="IPR003567">
    <property type="entry name" value="Cyt_c_biogenesis"/>
</dbReference>
<organism evidence="4 5">
    <name type="scientific">Escallonia rubra</name>
    <dbReference type="NCBI Taxonomy" id="112253"/>
    <lineage>
        <taxon>Eukaryota</taxon>
        <taxon>Viridiplantae</taxon>
        <taxon>Streptophyta</taxon>
        <taxon>Embryophyta</taxon>
        <taxon>Tracheophyta</taxon>
        <taxon>Spermatophyta</taxon>
        <taxon>Magnoliopsida</taxon>
        <taxon>eudicotyledons</taxon>
        <taxon>Gunneridae</taxon>
        <taxon>Pentapetalae</taxon>
        <taxon>asterids</taxon>
        <taxon>campanulids</taxon>
        <taxon>Escalloniales</taxon>
        <taxon>Escalloniaceae</taxon>
        <taxon>Escallonia</taxon>
    </lineage>
</organism>
<keyword evidence="2" id="KW-0201">Cytochrome c-type biogenesis</keyword>
<evidence type="ECO:0000313" key="5">
    <source>
        <dbReference type="Proteomes" id="UP001187471"/>
    </source>
</evidence>
<protein>
    <submittedName>
        <fullName evidence="4">Uncharacterized protein</fullName>
    </submittedName>
</protein>
<name>A0AA88S0S1_9ASTE</name>
<dbReference type="EMBL" id="JAVXUO010000250">
    <property type="protein sequence ID" value="KAK2994013.1"/>
    <property type="molecule type" value="Genomic_DNA"/>
</dbReference>
<proteinExistence type="inferred from homology"/>
<evidence type="ECO:0000256" key="3">
    <source>
        <dbReference type="SAM" id="Phobius"/>
    </source>
</evidence>
<evidence type="ECO:0000256" key="1">
    <source>
        <dbReference type="ARBA" id="ARBA00009186"/>
    </source>
</evidence>
<keyword evidence="3" id="KW-0472">Membrane</keyword>
<evidence type="ECO:0000313" key="4">
    <source>
        <dbReference type="EMBL" id="KAK2994013.1"/>
    </source>
</evidence>
<dbReference type="GO" id="GO:0017004">
    <property type="term" value="P:cytochrome complex assembly"/>
    <property type="evidence" value="ECO:0007669"/>
    <property type="project" value="UniProtKB-KW"/>
</dbReference>
<gene>
    <name evidence="4" type="ORF">RJ640_015631</name>
</gene>
<feature type="transmembrane region" description="Helical" evidence="3">
    <location>
        <begin position="51"/>
        <end position="73"/>
    </location>
</feature>
<comment type="caution">
    <text evidence="4">The sequence shown here is derived from an EMBL/GenBank/DDBJ whole genome shotgun (WGS) entry which is preliminary data.</text>
</comment>
<dbReference type="Proteomes" id="UP001187471">
    <property type="component" value="Unassembled WGS sequence"/>
</dbReference>